<organism evidence="2 3">
    <name type="scientific">Actinoplanes sichuanensis</name>
    <dbReference type="NCBI Taxonomy" id="512349"/>
    <lineage>
        <taxon>Bacteria</taxon>
        <taxon>Bacillati</taxon>
        <taxon>Actinomycetota</taxon>
        <taxon>Actinomycetes</taxon>
        <taxon>Micromonosporales</taxon>
        <taxon>Micromonosporaceae</taxon>
        <taxon>Actinoplanes</taxon>
    </lineage>
</organism>
<comment type="caution">
    <text evidence="2">The sequence shown here is derived from an EMBL/GenBank/DDBJ whole genome shotgun (WGS) entry which is preliminary data.</text>
</comment>
<sequence length="157" mass="16737">MDPDTGIAPGIDVLTPEGVRPMVWLPQWRYIVARFDGPGYTWGIDFDPTEWAIIRPGAYIGPPIVDGYLVTSPAVFGADVPTPPGLVDAPGTDGIGPELDGEEGPTRWVLLDGYGYHISNADTGRFHVRETHPETRVGDGSIPTMLADTGAVPGQGQ</sequence>
<evidence type="ECO:0000256" key="1">
    <source>
        <dbReference type="SAM" id="MobiDB-lite"/>
    </source>
</evidence>
<dbReference type="Proteomes" id="UP001597183">
    <property type="component" value="Unassembled WGS sequence"/>
</dbReference>
<proteinExistence type="predicted"/>
<gene>
    <name evidence="2" type="ORF">ACFQ5G_03720</name>
</gene>
<evidence type="ECO:0000313" key="3">
    <source>
        <dbReference type="Proteomes" id="UP001597183"/>
    </source>
</evidence>
<feature type="region of interest" description="Disordered" evidence="1">
    <location>
        <begin position="134"/>
        <end position="157"/>
    </location>
</feature>
<keyword evidence="3" id="KW-1185">Reference proteome</keyword>
<dbReference type="EMBL" id="JBHTMK010000005">
    <property type="protein sequence ID" value="MFD1364451.1"/>
    <property type="molecule type" value="Genomic_DNA"/>
</dbReference>
<dbReference type="RefSeq" id="WP_378078242.1">
    <property type="nucleotide sequence ID" value="NZ_JBHTMK010000005.1"/>
</dbReference>
<evidence type="ECO:0000313" key="2">
    <source>
        <dbReference type="EMBL" id="MFD1364451.1"/>
    </source>
</evidence>
<reference evidence="3" key="1">
    <citation type="journal article" date="2019" name="Int. J. Syst. Evol. Microbiol.">
        <title>The Global Catalogue of Microorganisms (GCM) 10K type strain sequencing project: providing services to taxonomists for standard genome sequencing and annotation.</title>
        <authorList>
            <consortium name="The Broad Institute Genomics Platform"/>
            <consortium name="The Broad Institute Genome Sequencing Center for Infectious Disease"/>
            <person name="Wu L."/>
            <person name="Ma J."/>
        </authorList>
    </citation>
    <scope>NUCLEOTIDE SEQUENCE [LARGE SCALE GENOMIC DNA]</scope>
    <source>
        <strain evidence="3">CCM 7526</strain>
    </source>
</reference>
<name>A0ABW4A1H1_9ACTN</name>
<protein>
    <submittedName>
        <fullName evidence="2">Uncharacterized protein</fullName>
    </submittedName>
</protein>
<accession>A0ABW4A1H1</accession>